<evidence type="ECO:0000256" key="1">
    <source>
        <dbReference type="SAM" id="MobiDB-lite"/>
    </source>
</evidence>
<feature type="region of interest" description="Disordered" evidence="1">
    <location>
        <begin position="89"/>
        <end position="142"/>
    </location>
</feature>
<organism evidence="2 3">
    <name type="scientific">Microbacterium phage Baines</name>
    <dbReference type="NCBI Taxonomy" id="2079579"/>
    <lineage>
        <taxon>Viruses</taxon>
        <taxon>Duplodnaviria</taxon>
        <taxon>Heunggongvirae</taxon>
        <taxon>Uroviricota</taxon>
        <taxon>Caudoviricetes</taxon>
        <taxon>Ilzatvirus</taxon>
        <taxon>Ilzatvirus ilzat</taxon>
    </lineage>
</organism>
<proteinExistence type="predicted"/>
<dbReference type="EMBL" id="MG839017">
    <property type="protein sequence ID" value="AUX82751.1"/>
    <property type="molecule type" value="Genomic_DNA"/>
</dbReference>
<reference evidence="2 3" key="1">
    <citation type="submission" date="2018-01" db="EMBL/GenBank/DDBJ databases">
        <authorList>
            <person name="Aull H.G."/>
            <person name="Jonas A.L."/>
            <person name="Garlena R.A."/>
            <person name="Russell D.A."/>
            <person name="Pope W.H."/>
            <person name="Jacobs-Sera D."/>
            <person name="Hatfull G.F."/>
        </authorList>
    </citation>
    <scope>NUCLEOTIDE SEQUENCE [LARGE SCALE GENOMIC DNA]</scope>
</reference>
<name>A0A2L0HM50_9CAUD</name>
<feature type="compositionally biased region" description="Basic and acidic residues" evidence="1">
    <location>
        <begin position="89"/>
        <end position="100"/>
    </location>
</feature>
<evidence type="ECO:0000313" key="3">
    <source>
        <dbReference type="Proteomes" id="UP000241910"/>
    </source>
</evidence>
<evidence type="ECO:0000313" key="2">
    <source>
        <dbReference type="EMBL" id="AUX82751.1"/>
    </source>
</evidence>
<dbReference type="Proteomes" id="UP000241910">
    <property type="component" value="Segment"/>
</dbReference>
<protein>
    <submittedName>
        <fullName evidence="2">Uncharacterized protein</fullName>
    </submittedName>
</protein>
<feature type="compositionally biased region" description="Low complexity" evidence="1">
    <location>
        <begin position="101"/>
        <end position="135"/>
    </location>
</feature>
<sequence>MATTKSTKAAVLEDEVVETESTEPTLKQIVNEGIVKVIDATGIDIQKNRYKAMRAIAWQAFVEAIEGDDFEGLVDRAIANVDELPTGWEIEKPAGEEPKPVAKTAPAKKAPAAKAAPAAKTAARKPAAAKAPTASARKRPTR</sequence>
<accession>A0A2L0HM50</accession>
<gene>
    <name evidence="2" type="primary">39</name>
    <name evidence="2" type="ORF">PBI_BAINES_39</name>
</gene>